<dbReference type="AlphaFoldDB" id="A0A0F9M0H3"/>
<gene>
    <name evidence="1" type="ORF">LCGC14_1214810</name>
</gene>
<evidence type="ECO:0000313" key="1">
    <source>
        <dbReference type="EMBL" id="KKM92806.1"/>
    </source>
</evidence>
<dbReference type="EMBL" id="LAZR01006348">
    <property type="protein sequence ID" value="KKM92806.1"/>
    <property type="molecule type" value="Genomic_DNA"/>
</dbReference>
<sequence>MDKKQTVDYIVCMGHVRIRMFCGHCKLIVWTAFKPIVKNRKMPVVHYCQKDFKRLELNDGSRIMFFPSGMDCLSDLFMVN</sequence>
<name>A0A0F9M0H3_9ZZZZ</name>
<accession>A0A0F9M0H3</accession>
<protein>
    <submittedName>
        <fullName evidence="1">Uncharacterized protein</fullName>
    </submittedName>
</protein>
<proteinExistence type="predicted"/>
<comment type="caution">
    <text evidence="1">The sequence shown here is derived from an EMBL/GenBank/DDBJ whole genome shotgun (WGS) entry which is preliminary data.</text>
</comment>
<reference evidence="1" key="1">
    <citation type="journal article" date="2015" name="Nature">
        <title>Complex archaea that bridge the gap between prokaryotes and eukaryotes.</title>
        <authorList>
            <person name="Spang A."/>
            <person name="Saw J.H."/>
            <person name="Jorgensen S.L."/>
            <person name="Zaremba-Niedzwiedzka K."/>
            <person name="Martijn J."/>
            <person name="Lind A.E."/>
            <person name="van Eijk R."/>
            <person name="Schleper C."/>
            <person name="Guy L."/>
            <person name="Ettema T.J."/>
        </authorList>
    </citation>
    <scope>NUCLEOTIDE SEQUENCE</scope>
</reference>
<organism evidence="1">
    <name type="scientific">marine sediment metagenome</name>
    <dbReference type="NCBI Taxonomy" id="412755"/>
    <lineage>
        <taxon>unclassified sequences</taxon>
        <taxon>metagenomes</taxon>
        <taxon>ecological metagenomes</taxon>
    </lineage>
</organism>